<dbReference type="InterPro" id="IPR013324">
    <property type="entry name" value="RNA_pol_sigma_r3/r4-like"/>
</dbReference>
<evidence type="ECO:0000259" key="7">
    <source>
        <dbReference type="Pfam" id="PF04542"/>
    </source>
</evidence>
<dbReference type="Proteomes" id="UP001501508">
    <property type="component" value="Unassembled WGS sequence"/>
</dbReference>
<dbReference type="InterPro" id="IPR036388">
    <property type="entry name" value="WH-like_DNA-bd_sf"/>
</dbReference>
<dbReference type="RefSeq" id="WP_345026337.1">
    <property type="nucleotide sequence ID" value="NZ_BAABEY010000002.1"/>
</dbReference>
<dbReference type="SUPFAM" id="SSF88946">
    <property type="entry name" value="Sigma2 domain of RNA polymerase sigma factors"/>
    <property type="match status" value="1"/>
</dbReference>
<proteinExistence type="inferred from homology"/>
<accession>A0ABP8LM05</accession>
<dbReference type="PANTHER" id="PTHR43133">
    <property type="entry name" value="RNA POLYMERASE ECF-TYPE SIGMA FACTO"/>
    <property type="match status" value="1"/>
</dbReference>
<protein>
    <recommendedName>
        <fullName evidence="6">RNA polymerase sigma factor</fullName>
    </recommendedName>
</protein>
<evidence type="ECO:0000256" key="5">
    <source>
        <dbReference type="ARBA" id="ARBA00023163"/>
    </source>
</evidence>
<comment type="caution">
    <text evidence="9">The sequence shown here is derived from an EMBL/GenBank/DDBJ whole genome shotgun (WGS) entry which is preliminary data.</text>
</comment>
<reference evidence="10" key="1">
    <citation type="journal article" date="2019" name="Int. J. Syst. Evol. Microbiol.">
        <title>The Global Catalogue of Microorganisms (GCM) 10K type strain sequencing project: providing services to taxonomists for standard genome sequencing and annotation.</title>
        <authorList>
            <consortium name="The Broad Institute Genomics Platform"/>
            <consortium name="The Broad Institute Genome Sequencing Center for Infectious Disease"/>
            <person name="Wu L."/>
            <person name="Ma J."/>
        </authorList>
    </citation>
    <scope>NUCLEOTIDE SEQUENCE [LARGE SCALE GENOMIC DNA]</scope>
    <source>
        <strain evidence="10">JCM 31920</strain>
    </source>
</reference>
<feature type="domain" description="RNA polymerase sigma-70 region 2" evidence="7">
    <location>
        <begin position="28"/>
        <end position="95"/>
    </location>
</feature>
<dbReference type="PANTHER" id="PTHR43133:SF46">
    <property type="entry name" value="RNA POLYMERASE SIGMA-70 FACTOR ECF SUBFAMILY"/>
    <property type="match status" value="1"/>
</dbReference>
<dbReference type="PROSITE" id="PS01063">
    <property type="entry name" value="SIGMA70_ECF"/>
    <property type="match status" value="1"/>
</dbReference>
<dbReference type="Pfam" id="PF08281">
    <property type="entry name" value="Sigma70_r4_2"/>
    <property type="match status" value="1"/>
</dbReference>
<evidence type="ECO:0000313" key="10">
    <source>
        <dbReference type="Proteomes" id="UP001501508"/>
    </source>
</evidence>
<evidence type="ECO:0000259" key="8">
    <source>
        <dbReference type="Pfam" id="PF08281"/>
    </source>
</evidence>
<dbReference type="InterPro" id="IPR000838">
    <property type="entry name" value="RNA_pol_sigma70_ECF_CS"/>
</dbReference>
<keyword evidence="2 6" id="KW-0805">Transcription regulation</keyword>
<evidence type="ECO:0000256" key="6">
    <source>
        <dbReference type="RuleBase" id="RU000716"/>
    </source>
</evidence>
<keyword evidence="5 6" id="KW-0804">Transcription</keyword>
<name>A0ABP8LM05_9BACT</name>
<dbReference type="SUPFAM" id="SSF88659">
    <property type="entry name" value="Sigma3 and sigma4 domains of RNA polymerase sigma factors"/>
    <property type="match status" value="1"/>
</dbReference>
<dbReference type="EMBL" id="BAABEY010000002">
    <property type="protein sequence ID" value="GAA4432223.1"/>
    <property type="molecule type" value="Genomic_DNA"/>
</dbReference>
<dbReference type="InterPro" id="IPR013249">
    <property type="entry name" value="RNA_pol_sigma70_r4_t2"/>
</dbReference>
<evidence type="ECO:0000256" key="4">
    <source>
        <dbReference type="ARBA" id="ARBA00023125"/>
    </source>
</evidence>
<keyword evidence="4 6" id="KW-0238">DNA-binding</keyword>
<evidence type="ECO:0000256" key="3">
    <source>
        <dbReference type="ARBA" id="ARBA00023082"/>
    </source>
</evidence>
<keyword evidence="3 6" id="KW-0731">Sigma factor</keyword>
<organism evidence="9 10">
    <name type="scientific">Ravibacter arvi</name>
    <dbReference type="NCBI Taxonomy" id="2051041"/>
    <lineage>
        <taxon>Bacteria</taxon>
        <taxon>Pseudomonadati</taxon>
        <taxon>Bacteroidota</taxon>
        <taxon>Cytophagia</taxon>
        <taxon>Cytophagales</taxon>
        <taxon>Spirosomataceae</taxon>
        <taxon>Ravibacter</taxon>
    </lineage>
</organism>
<dbReference type="Pfam" id="PF04542">
    <property type="entry name" value="Sigma70_r2"/>
    <property type="match status" value="1"/>
</dbReference>
<dbReference type="Gene3D" id="1.10.1740.10">
    <property type="match status" value="1"/>
</dbReference>
<dbReference type="Gene3D" id="1.10.10.10">
    <property type="entry name" value="Winged helix-like DNA-binding domain superfamily/Winged helix DNA-binding domain"/>
    <property type="match status" value="1"/>
</dbReference>
<evidence type="ECO:0000256" key="2">
    <source>
        <dbReference type="ARBA" id="ARBA00023015"/>
    </source>
</evidence>
<comment type="similarity">
    <text evidence="1 6">Belongs to the sigma-70 factor family. ECF subfamily.</text>
</comment>
<sequence>MISYARLHDEKVLLLKVAGGDERAFRALFEQYHGMLATHIMRITRSPELTEEIVQDVFLKIWMSRETLSQIHDLRAYLYIVSKNQALNSLKKVARDRVTFTDDGWNLVEKSFISSEPEDPGPYGLIDEAINRLPPQQQKVYLLSRHERKKYTEIADQMGLSRETVKKYLQLATESISTYVLDKASASISLILSLLFSA</sequence>
<feature type="domain" description="RNA polymerase sigma factor 70 region 4 type 2" evidence="8">
    <location>
        <begin position="125"/>
        <end position="172"/>
    </location>
</feature>
<dbReference type="CDD" id="cd06171">
    <property type="entry name" value="Sigma70_r4"/>
    <property type="match status" value="1"/>
</dbReference>
<dbReference type="InterPro" id="IPR007627">
    <property type="entry name" value="RNA_pol_sigma70_r2"/>
</dbReference>
<evidence type="ECO:0000256" key="1">
    <source>
        <dbReference type="ARBA" id="ARBA00010641"/>
    </source>
</evidence>
<gene>
    <name evidence="9" type="ORF">GCM10023091_03950</name>
</gene>
<dbReference type="InterPro" id="IPR039425">
    <property type="entry name" value="RNA_pol_sigma-70-like"/>
</dbReference>
<keyword evidence="10" id="KW-1185">Reference proteome</keyword>
<dbReference type="InterPro" id="IPR014284">
    <property type="entry name" value="RNA_pol_sigma-70_dom"/>
</dbReference>
<dbReference type="InterPro" id="IPR013325">
    <property type="entry name" value="RNA_pol_sigma_r2"/>
</dbReference>
<dbReference type="NCBIfam" id="TIGR02937">
    <property type="entry name" value="sigma70-ECF"/>
    <property type="match status" value="1"/>
</dbReference>
<evidence type="ECO:0000313" key="9">
    <source>
        <dbReference type="EMBL" id="GAA4432223.1"/>
    </source>
</evidence>